<sequence>MGFVTSQVVDAPLDEVFAWHQRPGAVHRLTPPWQPVRVRSEAESLRDGRAVLSVPPGLRWVAQHRADGYQERRRFTDELTSFPLRTLTRWRHVHEFDAAGPESTRVTDRVDTLVPDALLRPMFAYRHRQLAADLAVHAAHRETRESGAEPMTVAVSGSSGLVGSALTAFLSTGGHHVVRLVRRPARAGDERHWRPHDPDGDLLVGVDAVVHLAGEPIAGRFTDRHRRALRDSRIGPTRRLAELAASTDGVRCLVTASAVGYYGPDRGSEVLTEDSPRGDGFLADLVDEWERASTPARDAGVRVVNVRTGIVQSPAGGVLRLLYPVFFAGLGGRIGDGRQWMSWIGIDDLLDVYLRAVLDERLTGPVNAVAPAPVTNDEYTRVLGRVLRRPTLLTVPSAAPRAVLGTQAAEEFAQASQRVEPYRLAGLGHRFRSPDLDGTLRHLLGRLP</sequence>
<dbReference type="SUPFAM" id="SSF51735">
    <property type="entry name" value="NAD(P)-binding Rossmann-fold domains"/>
    <property type="match status" value="1"/>
</dbReference>
<evidence type="ECO:0000313" key="4">
    <source>
        <dbReference type="EMBL" id="PSL07023.1"/>
    </source>
</evidence>
<dbReference type="Proteomes" id="UP000243528">
    <property type="component" value="Unassembled WGS sequence"/>
</dbReference>
<dbReference type="SUPFAM" id="SSF55961">
    <property type="entry name" value="Bet v1-like"/>
    <property type="match status" value="1"/>
</dbReference>
<dbReference type="PANTHER" id="PTHR11092:SF0">
    <property type="entry name" value="EPIMERASE FAMILY PROTEIN SDR39U1"/>
    <property type="match status" value="1"/>
</dbReference>
<name>A0A2P8EC29_9ACTN</name>
<dbReference type="CDD" id="cd07820">
    <property type="entry name" value="SRPBCC_3"/>
    <property type="match status" value="1"/>
</dbReference>
<dbReference type="RefSeq" id="WP_106535990.1">
    <property type="nucleotide sequence ID" value="NZ_ML142898.1"/>
</dbReference>
<keyword evidence="5" id="KW-1185">Reference proteome</keyword>
<proteinExistence type="inferred from homology"/>
<evidence type="ECO:0008006" key="6">
    <source>
        <dbReference type="Google" id="ProtNLM"/>
    </source>
</evidence>
<protein>
    <recommendedName>
        <fullName evidence="6">TIGR01777 family protein</fullName>
    </recommendedName>
</protein>
<dbReference type="Gene3D" id="3.40.50.720">
    <property type="entry name" value="NAD(P)-binding Rossmann-like Domain"/>
    <property type="match status" value="1"/>
</dbReference>
<organism evidence="4 5">
    <name type="scientific">Haloactinopolyspora alba</name>
    <dbReference type="NCBI Taxonomy" id="648780"/>
    <lineage>
        <taxon>Bacteria</taxon>
        <taxon>Bacillati</taxon>
        <taxon>Actinomycetota</taxon>
        <taxon>Actinomycetes</taxon>
        <taxon>Jiangellales</taxon>
        <taxon>Jiangellaceae</taxon>
        <taxon>Haloactinopolyspora</taxon>
    </lineage>
</organism>
<dbReference type="InterPro" id="IPR013549">
    <property type="entry name" value="DUF1731"/>
</dbReference>
<dbReference type="InterPro" id="IPR010099">
    <property type="entry name" value="SDR39U1"/>
</dbReference>
<evidence type="ECO:0000259" key="3">
    <source>
        <dbReference type="Pfam" id="PF08338"/>
    </source>
</evidence>
<dbReference type="EMBL" id="PYGE01000002">
    <property type="protein sequence ID" value="PSL07023.1"/>
    <property type="molecule type" value="Genomic_DNA"/>
</dbReference>
<comment type="similarity">
    <text evidence="1">Belongs to the NAD(P)-dependent epimerase/dehydratase family. SDR39U1 subfamily.</text>
</comment>
<feature type="domain" description="DUF1731" evidence="3">
    <location>
        <begin position="395"/>
        <end position="443"/>
    </location>
</feature>
<dbReference type="InterPro" id="IPR036291">
    <property type="entry name" value="NAD(P)-bd_dom_sf"/>
</dbReference>
<dbReference type="Pfam" id="PF08338">
    <property type="entry name" value="DUF1731"/>
    <property type="match status" value="1"/>
</dbReference>
<dbReference type="Pfam" id="PF01370">
    <property type="entry name" value="Epimerase"/>
    <property type="match status" value="1"/>
</dbReference>
<gene>
    <name evidence="4" type="ORF">CLV30_102412</name>
</gene>
<dbReference type="InterPro" id="IPR023393">
    <property type="entry name" value="START-like_dom_sf"/>
</dbReference>
<dbReference type="PANTHER" id="PTHR11092">
    <property type="entry name" value="SUGAR NUCLEOTIDE EPIMERASE RELATED"/>
    <property type="match status" value="1"/>
</dbReference>
<evidence type="ECO:0000313" key="5">
    <source>
        <dbReference type="Proteomes" id="UP000243528"/>
    </source>
</evidence>
<evidence type="ECO:0000256" key="1">
    <source>
        <dbReference type="ARBA" id="ARBA00009353"/>
    </source>
</evidence>
<reference evidence="4 5" key="1">
    <citation type="submission" date="2018-03" db="EMBL/GenBank/DDBJ databases">
        <title>Genomic Encyclopedia of Archaeal and Bacterial Type Strains, Phase II (KMG-II): from individual species to whole genera.</title>
        <authorList>
            <person name="Goeker M."/>
        </authorList>
    </citation>
    <scope>NUCLEOTIDE SEQUENCE [LARGE SCALE GENOMIC DNA]</scope>
    <source>
        <strain evidence="4 5">DSM 45211</strain>
    </source>
</reference>
<accession>A0A2P8EC29</accession>
<dbReference type="OrthoDB" id="9801773at2"/>
<evidence type="ECO:0000259" key="2">
    <source>
        <dbReference type="Pfam" id="PF01370"/>
    </source>
</evidence>
<dbReference type="Gene3D" id="3.30.530.20">
    <property type="match status" value="1"/>
</dbReference>
<dbReference type="AlphaFoldDB" id="A0A2P8EC29"/>
<dbReference type="NCBIfam" id="TIGR01777">
    <property type="entry name" value="yfcH"/>
    <property type="match status" value="1"/>
</dbReference>
<dbReference type="InterPro" id="IPR001509">
    <property type="entry name" value="Epimerase_deHydtase"/>
</dbReference>
<comment type="caution">
    <text evidence="4">The sequence shown here is derived from an EMBL/GenBank/DDBJ whole genome shotgun (WGS) entry which is preliminary data.</text>
</comment>
<feature type="domain" description="NAD-dependent epimerase/dehydratase" evidence="2">
    <location>
        <begin position="154"/>
        <end position="358"/>
    </location>
</feature>